<name>D7FTS3_ECTSI</name>
<dbReference type="Gene3D" id="1.10.3460.10">
    <property type="entry name" value="Chlorophyll a/b binding protein domain"/>
    <property type="match status" value="1"/>
</dbReference>
<evidence type="ECO:0000256" key="2">
    <source>
        <dbReference type="ARBA" id="ARBA00005933"/>
    </source>
</evidence>
<sequence>MKAVFALCAAMVAGAQAFVPTTTAFSGARVASPASASAATTTPRMAAGSFSVFDNAQAEFAAEFPEYSKYGWGPTAKAERWNGRHAMFGWAAIIATGYCQAHNLIPDADVALDPKVWGTLAYTTGTETITNERAIIMMGHVHALAVSVCATVAPLSFQDKLFLDVDAGEKDAPAPGLIPSFVPGLTPEAEIFNGRMAMMGLVVTATTALTTGQSFLEVVNAGLGGLLM</sequence>
<dbReference type="EMBL" id="FN649742">
    <property type="protein sequence ID" value="CBJ31450.1"/>
    <property type="molecule type" value="Genomic_DNA"/>
</dbReference>
<protein>
    <submittedName>
        <fullName evidence="6">CAB/ELIP/HLIP superfamily of protein</fullName>
    </submittedName>
</protein>
<dbReference type="InParanoid" id="D7FTS3"/>
<comment type="subcellular location">
    <subcellularLocation>
        <location evidence="1">Plastid</location>
        <location evidence="1">Chloroplast</location>
    </subcellularLocation>
</comment>
<organism evidence="6 7">
    <name type="scientific">Ectocarpus siliculosus</name>
    <name type="common">Brown alga</name>
    <name type="synonym">Conferva siliculosa</name>
    <dbReference type="NCBI Taxonomy" id="2880"/>
    <lineage>
        <taxon>Eukaryota</taxon>
        <taxon>Sar</taxon>
        <taxon>Stramenopiles</taxon>
        <taxon>Ochrophyta</taxon>
        <taxon>PX clade</taxon>
        <taxon>Phaeophyceae</taxon>
        <taxon>Ectocarpales</taxon>
        <taxon>Ectocarpaceae</taxon>
        <taxon>Ectocarpus</taxon>
    </lineage>
</organism>
<dbReference type="OMA" id="HAMFGWV"/>
<evidence type="ECO:0000313" key="6">
    <source>
        <dbReference type="EMBL" id="CBJ31450.1"/>
    </source>
</evidence>
<evidence type="ECO:0000256" key="1">
    <source>
        <dbReference type="ARBA" id="ARBA00004229"/>
    </source>
</evidence>
<accession>D7FTS3</accession>
<dbReference type="Pfam" id="PF00504">
    <property type="entry name" value="Chloroa_b-bind"/>
    <property type="match status" value="1"/>
</dbReference>
<comment type="similarity">
    <text evidence="2">Belongs to the fucoxanthin chlorophyll protein family.</text>
</comment>
<evidence type="ECO:0000256" key="4">
    <source>
        <dbReference type="ARBA" id="ARBA00022640"/>
    </source>
</evidence>
<dbReference type="EMBL" id="FN648438">
    <property type="protein sequence ID" value="CBJ31450.1"/>
    <property type="molecule type" value="Genomic_DNA"/>
</dbReference>
<feature type="chain" id="PRO_5003095936" evidence="5">
    <location>
        <begin position="18"/>
        <end position="228"/>
    </location>
</feature>
<gene>
    <name evidence="6" type="ORF">Esi_0256_0036</name>
</gene>
<evidence type="ECO:0000256" key="3">
    <source>
        <dbReference type="ARBA" id="ARBA00022528"/>
    </source>
</evidence>
<proteinExistence type="inferred from homology"/>
<dbReference type="Proteomes" id="UP000002630">
    <property type="component" value="Linkage Group LG17"/>
</dbReference>
<evidence type="ECO:0000256" key="5">
    <source>
        <dbReference type="SAM" id="SignalP"/>
    </source>
</evidence>
<dbReference type="SUPFAM" id="SSF103511">
    <property type="entry name" value="Chlorophyll a-b binding protein"/>
    <property type="match status" value="1"/>
</dbReference>
<reference evidence="6 7" key="1">
    <citation type="journal article" date="2010" name="Nature">
        <title>The Ectocarpus genome and the independent evolution of multicellularity in brown algae.</title>
        <authorList>
            <person name="Cock J.M."/>
            <person name="Sterck L."/>
            <person name="Rouze P."/>
            <person name="Scornet D."/>
            <person name="Allen A.E."/>
            <person name="Amoutzias G."/>
            <person name="Anthouard V."/>
            <person name="Artiguenave F."/>
            <person name="Aury J.M."/>
            <person name="Badger J.H."/>
            <person name="Beszteri B."/>
            <person name="Billiau K."/>
            <person name="Bonnet E."/>
            <person name="Bothwell J.H."/>
            <person name="Bowler C."/>
            <person name="Boyen C."/>
            <person name="Brownlee C."/>
            <person name="Carrano C.J."/>
            <person name="Charrier B."/>
            <person name="Cho G.Y."/>
            <person name="Coelho S.M."/>
            <person name="Collen J."/>
            <person name="Corre E."/>
            <person name="Da Silva C."/>
            <person name="Delage L."/>
            <person name="Delaroque N."/>
            <person name="Dittami S.M."/>
            <person name="Doulbeau S."/>
            <person name="Elias M."/>
            <person name="Farnham G."/>
            <person name="Gachon C.M."/>
            <person name="Gschloessl B."/>
            <person name="Heesch S."/>
            <person name="Jabbari K."/>
            <person name="Jubin C."/>
            <person name="Kawai H."/>
            <person name="Kimura K."/>
            <person name="Kloareg B."/>
            <person name="Kupper F.C."/>
            <person name="Lang D."/>
            <person name="Le Bail A."/>
            <person name="Leblanc C."/>
            <person name="Lerouge P."/>
            <person name="Lohr M."/>
            <person name="Lopez P.J."/>
            <person name="Martens C."/>
            <person name="Maumus F."/>
            <person name="Michel G."/>
            <person name="Miranda-Saavedra D."/>
            <person name="Morales J."/>
            <person name="Moreau H."/>
            <person name="Motomura T."/>
            <person name="Nagasato C."/>
            <person name="Napoli C.A."/>
            <person name="Nelson D.R."/>
            <person name="Nyvall-Collen P."/>
            <person name="Peters A.F."/>
            <person name="Pommier C."/>
            <person name="Potin P."/>
            <person name="Poulain J."/>
            <person name="Quesneville H."/>
            <person name="Read B."/>
            <person name="Rensing S.A."/>
            <person name="Ritter A."/>
            <person name="Rousvoal S."/>
            <person name="Samanta M."/>
            <person name="Samson G."/>
            <person name="Schroeder D.C."/>
            <person name="Segurens B."/>
            <person name="Strittmatter M."/>
            <person name="Tonon T."/>
            <person name="Tregear J.W."/>
            <person name="Valentin K."/>
            <person name="von Dassow P."/>
            <person name="Yamagishi T."/>
            <person name="Van de Peer Y."/>
            <person name="Wincker P."/>
        </authorList>
    </citation>
    <scope>NUCLEOTIDE SEQUENCE [LARGE SCALE GENOMIC DNA]</scope>
    <source>
        <strain evidence="7">Ec32 / CCAP1310/4</strain>
    </source>
</reference>
<dbReference type="InterPro" id="IPR022796">
    <property type="entry name" value="Chloroa_b-bind"/>
</dbReference>
<dbReference type="GO" id="GO:0009507">
    <property type="term" value="C:chloroplast"/>
    <property type="evidence" value="ECO:0007669"/>
    <property type="project" value="UniProtKB-SubCell"/>
</dbReference>
<evidence type="ECO:0000313" key="7">
    <source>
        <dbReference type="Proteomes" id="UP000002630"/>
    </source>
</evidence>
<dbReference type="eggNOG" id="ENOG502S16Q">
    <property type="taxonomic scope" value="Eukaryota"/>
</dbReference>
<keyword evidence="7" id="KW-1185">Reference proteome</keyword>
<keyword evidence="4" id="KW-0934">Plastid</keyword>
<keyword evidence="5" id="KW-0732">Signal</keyword>
<keyword evidence="3" id="KW-0150">Chloroplast</keyword>
<dbReference type="OrthoDB" id="765963at2759"/>
<dbReference type="AlphaFoldDB" id="D7FTS3"/>
<feature type="signal peptide" evidence="5">
    <location>
        <begin position="1"/>
        <end position="17"/>
    </location>
</feature>